<dbReference type="SUPFAM" id="SSF46689">
    <property type="entry name" value="Homeodomain-like"/>
    <property type="match status" value="2"/>
</dbReference>
<dbReference type="PANTHER" id="PTHR43280:SF2">
    <property type="entry name" value="HTH-TYPE TRANSCRIPTIONAL REGULATOR EXSA"/>
    <property type="match status" value="1"/>
</dbReference>
<dbReference type="InterPro" id="IPR018060">
    <property type="entry name" value="HTH_AraC"/>
</dbReference>
<sequence length="271" mass="32120">MKGYIGMNFDLNLSPTLITKTHLFYLITIAQHMYDEEYHLKRSNFGSFQLIYTIEGEGTLYYKDTLYHVRPGDCFVIDCDEYHEYVTLKGPWVYNYIHFNGASSKQFVEAVHLMKGVIINVEKNYTFHRLFYRIKKIVEEKGVFGEVEISSLLVQLLSELMRSETPLWIQPVIDFIYNNYKSKITIDQLADLAHINKYHFIKKFKKEIGYSPYQYIINHRIDEAKYYLTHMDYTIGEIAEITGFDSASNFSQQFTKIFHMSPQCYRKKSKI</sequence>
<dbReference type="InterPro" id="IPR003313">
    <property type="entry name" value="AraC-bd"/>
</dbReference>
<dbReference type="GO" id="GO:0003700">
    <property type="term" value="F:DNA-binding transcription factor activity"/>
    <property type="evidence" value="ECO:0007669"/>
    <property type="project" value="InterPro"/>
</dbReference>
<dbReference type="Pfam" id="PF02311">
    <property type="entry name" value="AraC_binding"/>
    <property type="match status" value="1"/>
</dbReference>
<feature type="domain" description="HTH araC/xylS-type" evidence="4">
    <location>
        <begin position="170"/>
        <end position="268"/>
    </location>
</feature>
<dbReference type="InterPro" id="IPR009057">
    <property type="entry name" value="Homeodomain-like_sf"/>
</dbReference>
<evidence type="ECO:0000313" key="5">
    <source>
        <dbReference type="EMBL" id="BCK01060.1"/>
    </source>
</evidence>
<dbReference type="RefSeq" id="WP_185256671.1">
    <property type="nucleotide sequence ID" value="NZ_AP023368.1"/>
</dbReference>
<name>A0A7I8DRP8_9FIRM</name>
<dbReference type="SUPFAM" id="SSF51215">
    <property type="entry name" value="Regulatory protein AraC"/>
    <property type="match status" value="1"/>
</dbReference>
<proteinExistence type="predicted"/>
<dbReference type="AlphaFoldDB" id="A0A7I8DRP8"/>
<keyword evidence="6" id="KW-1185">Reference proteome</keyword>
<keyword evidence="3" id="KW-0804">Transcription</keyword>
<protein>
    <submittedName>
        <fullName evidence="5">AraC family transcriptional regulator</fullName>
    </submittedName>
</protein>
<evidence type="ECO:0000256" key="3">
    <source>
        <dbReference type="ARBA" id="ARBA00023163"/>
    </source>
</evidence>
<dbReference type="Proteomes" id="UP000515703">
    <property type="component" value="Chromosome"/>
</dbReference>
<dbReference type="Gene3D" id="2.60.120.280">
    <property type="entry name" value="Regulatory protein AraC"/>
    <property type="match status" value="1"/>
</dbReference>
<evidence type="ECO:0000256" key="1">
    <source>
        <dbReference type="ARBA" id="ARBA00023015"/>
    </source>
</evidence>
<evidence type="ECO:0000313" key="6">
    <source>
        <dbReference type="Proteomes" id="UP000515703"/>
    </source>
</evidence>
<keyword evidence="1" id="KW-0805">Transcription regulation</keyword>
<evidence type="ECO:0000259" key="4">
    <source>
        <dbReference type="PROSITE" id="PS01124"/>
    </source>
</evidence>
<reference evidence="5 6" key="2">
    <citation type="submission" date="2020-08" db="EMBL/GenBank/DDBJ databases">
        <authorList>
            <person name="Ueki A."/>
            <person name="Tonouchi A."/>
        </authorList>
    </citation>
    <scope>NUCLEOTIDE SEQUENCE [LARGE SCALE GENOMIC DNA]</scope>
    <source>
        <strain evidence="5 6">CTTW</strain>
    </source>
</reference>
<evidence type="ECO:0000256" key="2">
    <source>
        <dbReference type="ARBA" id="ARBA00023125"/>
    </source>
</evidence>
<dbReference type="EMBL" id="AP023368">
    <property type="protein sequence ID" value="BCK01060.1"/>
    <property type="molecule type" value="Genomic_DNA"/>
</dbReference>
<keyword evidence="2" id="KW-0238">DNA-binding</keyword>
<dbReference type="PANTHER" id="PTHR43280">
    <property type="entry name" value="ARAC-FAMILY TRANSCRIPTIONAL REGULATOR"/>
    <property type="match status" value="1"/>
</dbReference>
<dbReference type="SMART" id="SM00342">
    <property type="entry name" value="HTH_ARAC"/>
    <property type="match status" value="1"/>
</dbReference>
<dbReference type="GO" id="GO:0043565">
    <property type="term" value="F:sequence-specific DNA binding"/>
    <property type="evidence" value="ECO:0007669"/>
    <property type="project" value="InterPro"/>
</dbReference>
<dbReference type="InterPro" id="IPR037923">
    <property type="entry name" value="HTH-like"/>
</dbReference>
<gene>
    <name evidence="5" type="ORF">bsdcttw_41000</name>
</gene>
<dbReference type="Gene3D" id="1.10.10.60">
    <property type="entry name" value="Homeodomain-like"/>
    <property type="match status" value="2"/>
</dbReference>
<reference evidence="5 6" key="1">
    <citation type="submission" date="2020-08" db="EMBL/GenBank/DDBJ databases">
        <title>Draft genome sequencing of an Anaerocolumna strain isolated from anoxic soil subjected to BSD treatment.</title>
        <authorList>
            <person name="Uek A."/>
            <person name="Tonouchi A."/>
        </authorList>
    </citation>
    <scope>NUCLEOTIDE SEQUENCE [LARGE SCALE GENOMIC DNA]</scope>
    <source>
        <strain evidence="5 6">CTTW</strain>
    </source>
</reference>
<dbReference type="Pfam" id="PF12833">
    <property type="entry name" value="HTH_18"/>
    <property type="match status" value="1"/>
</dbReference>
<dbReference type="KEGG" id="acht:bsdcttw_41000"/>
<accession>A0A7I8DRP8</accession>
<dbReference type="PROSITE" id="PS01124">
    <property type="entry name" value="HTH_ARAC_FAMILY_2"/>
    <property type="match status" value="1"/>
</dbReference>
<organism evidence="5 6">
    <name type="scientific">Anaerocolumna chitinilytica</name>
    <dbReference type="NCBI Taxonomy" id="1727145"/>
    <lineage>
        <taxon>Bacteria</taxon>
        <taxon>Bacillati</taxon>
        <taxon>Bacillota</taxon>
        <taxon>Clostridia</taxon>
        <taxon>Lachnospirales</taxon>
        <taxon>Lachnospiraceae</taxon>
        <taxon>Anaerocolumna</taxon>
    </lineage>
</organism>